<reference evidence="2" key="1">
    <citation type="submission" date="2021-01" db="EMBL/GenBank/DDBJ databases">
        <title>Modified the classification status of verrucomicrobia.</title>
        <authorList>
            <person name="Feng X."/>
        </authorList>
    </citation>
    <scope>NUCLEOTIDE SEQUENCE</scope>
    <source>
        <strain evidence="2">KCTC 13126</strain>
    </source>
</reference>
<feature type="transmembrane region" description="Helical" evidence="1">
    <location>
        <begin position="229"/>
        <end position="249"/>
    </location>
</feature>
<dbReference type="RefSeq" id="WP_200354496.1">
    <property type="nucleotide sequence ID" value="NZ_JAENIL010000007.1"/>
</dbReference>
<gene>
    <name evidence="2" type="ORF">JIN87_05345</name>
</gene>
<name>A0A934RXQ3_9BACT</name>
<evidence type="ECO:0000313" key="2">
    <source>
        <dbReference type="EMBL" id="MBK1876282.1"/>
    </source>
</evidence>
<comment type="caution">
    <text evidence="2">The sequence shown here is derived from an EMBL/GenBank/DDBJ whole genome shotgun (WGS) entry which is preliminary data.</text>
</comment>
<dbReference type="InterPro" id="IPR005625">
    <property type="entry name" value="PepSY-ass_TM"/>
</dbReference>
<dbReference type="EMBL" id="JAENIL010000007">
    <property type="protein sequence ID" value="MBK1876282.1"/>
    <property type="molecule type" value="Genomic_DNA"/>
</dbReference>
<dbReference type="AlphaFoldDB" id="A0A934RXQ3"/>
<keyword evidence="1" id="KW-0472">Membrane</keyword>
<organism evidence="2 3">
    <name type="scientific">Pelagicoccus mobilis</name>
    <dbReference type="NCBI Taxonomy" id="415221"/>
    <lineage>
        <taxon>Bacteria</taxon>
        <taxon>Pseudomonadati</taxon>
        <taxon>Verrucomicrobiota</taxon>
        <taxon>Opitutia</taxon>
        <taxon>Puniceicoccales</taxon>
        <taxon>Pelagicoccaceae</taxon>
        <taxon>Pelagicoccus</taxon>
    </lineage>
</organism>
<keyword evidence="3" id="KW-1185">Reference proteome</keyword>
<feature type="transmembrane region" description="Helical" evidence="1">
    <location>
        <begin position="26"/>
        <end position="44"/>
    </location>
</feature>
<evidence type="ECO:0000313" key="3">
    <source>
        <dbReference type="Proteomes" id="UP000617628"/>
    </source>
</evidence>
<keyword evidence="1" id="KW-0812">Transmembrane</keyword>
<accession>A0A934RXQ3</accession>
<sequence>MSPAAKRKTPLRRGPGRALLRWHRRIGVALSAIFIAICVTGILLNHTVDLDLDNKRVEADWIYKWYGIEPEGELVHYKVDEDSISHFSGNLYFNTDLIAPSGVLKGVASLAPFHLALTGSSLAMISREGELIESLSGSSLPAGTAISIHSSETGRAILETSEGFFRADADLLSWEKLETPLAPSFINASEAAPDLEAALVASFRGEGISWNRVILDIHSGNFFGPIGKWIVDFSALCLIFLTLTGVWYTTKYLKKARERALSK</sequence>
<dbReference type="Proteomes" id="UP000617628">
    <property type="component" value="Unassembled WGS sequence"/>
</dbReference>
<protein>
    <submittedName>
        <fullName evidence="2">PepSY domain-containing protein</fullName>
    </submittedName>
</protein>
<evidence type="ECO:0000256" key="1">
    <source>
        <dbReference type="SAM" id="Phobius"/>
    </source>
</evidence>
<dbReference type="Pfam" id="PF03929">
    <property type="entry name" value="PepSY_TM"/>
    <property type="match status" value="1"/>
</dbReference>
<keyword evidence="1" id="KW-1133">Transmembrane helix</keyword>
<proteinExistence type="predicted"/>